<evidence type="ECO:0000256" key="7">
    <source>
        <dbReference type="ARBA" id="ARBA00056478"/>
    </source>
</evidence>
<proteinExistence type="inferred from homology"/>
<evidence type="ECO:0000256" key="4">
    <source>
        <dbReference type="ARBA" id="ARBA00051456"/>
    </source>
</evidence>
<dbReference type="EC" id="5.1.99.4" evidence="8"/>
<dbReference type="InterPro" id="IPR050509">
    <property type="entry name" value="CoA-transferase_III"/>
</dbReference>
<dbReference type="FunFam" id="3.40.50.10540:FF:000004">
    <property type="entry name" value="Probable alpha-methylacyl-CoA racemase mcr"/>
    <property type="match status" value="1"/>
</dbReference>
<reference evidence="11" key="2">
    <citation type="submission" date="2025-09" db="UniProtKB">
        <authorList>
            <consortium name="Ensembl"/>
        </authorList>
    </citation>
    <scope>IDENTIFICATION</scope>
</reference>
<evidence type="ECO:0000313" key="11">
    <source>
        <dbReference type="Ensembl" id="ENSLLEP00000004456.1"/>
    </source>
</evidence>
<name>A0A8C5LSG4_9ANUR</name>
<keyword evidence="12" id="KW-1185">Reference proteome</keyword>
<evidence type="ECO:0000256" key="10">
    <source>
        <dbReference type="ARBA" id="ARBA00075249"/>
    </source>
</evidence>
<dbReference type="InterPro" id="IPR003673">
    <property type="entry name" value="CoA-Trfase_fam_III"/>
</dbReference>
<dbReference type="Pfam" id="PF02515">
    <property type="entry name" value="CoA_transf_3"/>
    <property type="match status" value="1"/>
</dbReference>
<dbReference type="GeneTree" id="ENSGT00940000157215"/>
<accession>A0A8C5LSG4</accession>
<evidence type="ECO:0000313" key="12">
    <source>
        <dbReference type="Proteomes" id="UP000694569"/>
    </source>
</evidence>
<dbReference type="PANTHER" id="PTHR48228">
    <property type="entry name" value="SUCCINYL-COA--D-CITRAMALATE COA-TRANSFERASE"/>
    <property type="match status" value="1"/>
</dbReference>
<dbReference type="FunFam" id="3.30.1540.10:FF:000004">
    <property type="entry name" value="Probable alpha-methylacyl-CoA racemase mcr"/>
    <property type="match status" value="1"/>
</dbReference>
<gene>
    <name evidence="11" type="primary">AMACR</name>
</gene>
<dbReference type="InterPro" id="IPR023606">
    <property type="entry name" value="CoA-Trfase_III_dom_1_sf"/>
</dbReference>
<comment type="similarity">
    <text evidence="2">Belongs to the CoA-transferase III family.</text>
</comment>
<dbReference type="Proteomes" id="UP000694569">
    <property type="component" value="Unplaced"/>
</dbReference>
<dbReference type="PANTHER" id="PTHR48228:SF5">
    <property type="entry name" value="ALPHA-METHYLACYL-COA RACEMASE"/>
    <property type="match status" value="1"/>
</dbReference>
<dbReference type="GO" id="GO:0008206">
    <property type="term" value="P:bile acid metabolic process"/>
    <property type="evidence" value="ECO:0007669"/>
    <property type="project" value="TreeGrafter"/>
</dbReference>
<evidence type="ECO:0000256" key="6">
    <source>
        <dbReference type="ARBA" id="ARBA00052701"/>
    </source>
</evidence>
<comment type="catalytic activity">
    <reaction evidence="5">
        <text>(2R,6)-dimethylheptanoyl-CoA = (2S,6)-dimethylheptanoyl-CoA</text>
        <dbReference type="Rhea" id="RHEA:46732"/>
        <dbReference type="ChEBI" id="CHEBI:86982"/>
        <dbReference type="ChEBI" id="CHEBI:86983"/>
    </reaction>
    <physiologicalReaction direction="left-to-right" evidence="5">
        <dbReference type="Rhea" id="RHEA:46733"/>
    </physiologicalReaction>
</comment>
<dbReference type="GO" id="GO:0008111">
    <property type="term" value="F:alpha-methylacyl-CoA racemase activity"/>
    <property type="evidence" value="ECO:0007669"/>
    <property type="project" value="UniProtKB-EC"/>
</dbReference>
<dbReference type="Gene3D" id="3.40.50.10540">
    <property type="entry name" value="Crotonobetainyl-coa:carnitine coa-transferase, domain 1"/>
    <property type="match status" value="1"/>
</dbReference>
<dbReference type="OrthoDB" id="16747at2759"/>
<dbReference type="AlphaFoldDB" id="A0A8C5LSG4"/>
<dbReference type="GO" id="GO:0005739">
    <property type="term" value="C:mitochondrion"/>
    <property type="evidence" value="ECO:0007669"/>
    <property type="project" value="TreeGrafter"/>
</dbReference>
<sequence>MALAGVRVLELAGLAPAPFCGMILSDFGAQVIRVDKASSSHSTDSLGRGKRSIAVNLKSPAGVEVLKRLCKKSDVLLEPFRHGVMESLGLGPEVLLNENPKLIYARLTGFGQSGKYARAAGHDINYVSLSGLLSKLGRTEENPVPPLNLLADFAGGGAICALGIAMALYERTRSGQGQVIDSNMVEGAAYLGSFVWSSQKLGLWDRARGENILDGGAPFYCTYKTSDGKYVAVGALEPQFYKELLKGLDLDPSNLPSQMNFSDWPVLRRLFTEKFFQKTQAEWCQIFDGTDACVTPVVSFNEVAEHQHNKERGSFITNDQGEISPRPAPVLSRTPAAPCASRDPLLGEHTYEVLSECGFSEKEISNLQTSGAIACNTPKAQL</sequence>
<comment type="catalytic activity">
    <reaction evidence="4">
        <text>a (2S)-2-methylacyl-CoA = a (2R)-2-methylacyl-CoA</text>
        <dbReference type="Rhea" id="RHEA:12657"/>
        <dbReference type="ChEBI" id="CHEBI:57313"/>
        <dbReference type="ChEBI" id="CHEBI:57314"/>
        <dbReference type="EC" id="5.1.99.4"/>
    </reaction>
    <physiologicalReaction direction="left-to-right" evidence="4">
        <dbReference type="Rhea" id="RHEA:12658"/>
    </physiologicalReaction>
    <physiologicalReaction direction="right-to-left" evidence="4">
        <dbReference type="Rhea" id="RHEA:12659"/>
    </physiologicalReaction>
</comment>
<comment type="catalytic activity">
    <reaction evidence="6">
        <text>(25R)-3alpha,7alpha,12alpha-trihydroxy-5beta-cholestan-26-oyl-CoA = (25S)-3alpha,7alpha,12alpha-trihydroxy-5beta-cholestan-26-oyl-CoA</text>
        <dbReference type="Rhea" id="RHEA:40455"/>
        <dbReference type="ChEBI" id="CHEBI:58677"/>
        <dbReference type="ChEBI" id="CHEBI:77251"/>
    </reaction>
    <physiologicalReaction direction="left-to-right" evidence="6">
        <dbReference type="Rhea" id="RHEA:40456"/>
    </physiologicalReaction>
    <physiologicalReaction direction="right-to-left" evidence="6">
        <dbReference type="Rhea" id="RHEA:40457"/>
    </physiologicalReaction>
</comment>
<evidence type="ECO:0000256" key="1">
    <source>
        <dbReference type="ARBA" id="ARBA00004860"/>
    </source>
</evidence>
<keyword evidence="3" id="KW-0413">Isomerase</keyword>
<protein>
    <recommendedName>
        <fullName evidence="9">Alpha-methylacyl-CoA racemase</fullName>
        <ecNumber evidence="8">5.1.99.4</ecNumber>
    </recommendedName>
    <alternativeName>
        <fullName evidence="10">2-methylacyl-CoA racemase</fullName>
    </alternativeName>
</protein>
<dbReference type="SUPFAM" id="SSF89796">
    <property type="entry name" value="CoA-transferase family III (CaiB/BaiF)"/>
    <property type="match status" value="1"/>
</dbReference>
<comment type="function">
    <text evidence="7">Catalyzes the interconversion of (R)- and (S)-stereoisomers of alpha-methyl-branched-chain fatty acyl-CoA esters. Acts only on coenzyme A thioesters, not on free fatty acids, and accepts as substrates a wide range of alpha-methylacyl-CoAs, including pristanoyl-CoA, trihydroxycoprostanoyl-CoA (an intermediate in bile acid synthesis), and arylpropionic acids like the anti-inflammatory drug ibuprofen (2-(4-isobutylphenyl)propionic acid) but neither 3-methyl-branched nor linear-chain acyl-CoAs.</text>
</comment>
<evidence type="ECO:0000256" key="5">
    <source>
        <dbReference type="ARBA" id="ARBA00052633"/>
    </source>
</evidence>
<dbReference type="InterPro" id="IPR044855">
    <property type="entry name" value="CoA-Trfase_III_dom3_sf"/>
</dbReference>
<dbReference type="Gene3D" id="3.30.1540.10">
    <property type="entry name" value="formyl-coa transferase, domain 3"/>
    <property type="match status" value="1"/>
</dbReference>
<dbReference type="Ensembl" id="ENSLLET00000004660.1">
    <property type="protein sequence ID" value="ENSLLEP00000004456.1"/>
    <property type="gene ID" value="ENSLLEG00000002874.1"/>
</dbReference>
<evidence type="ECO:0000256" key="9">
    <source>
        <dbReference type="ARBA" id="ARBA00074506"/>
    </source>
</evidence>
<comment type="pathway">
    <text evidence="1">Lipid metabolism; bile acid biosynthesis.</text>
</comment>
<evidence type="ECO:0000256" key="2">
    <source>
        <dbReference type="ARBA" id="ARBA00008383"/>
    </source>
</evidence>
<organism evidence="11 12">
    <name type="scientific">Leptobrachium leishanense</name>
    <name type="common">Leishan spiny toad</name>
    <dbReference type="NCBI Taxonomy" id="445787"/>
    <lineage>
        <taxon>Eukaryota</taxon>
        <taxon>Metazoa</taxon>
        <taxon>Chordata</taxon>
        <taxon>Craniata</taxon>
        <taxon>Vertebrata</taxon>
        <taxon>Euteleostomi</taxon>
        <taxon>Amphibia</taxon>
        <taxon>Batrachia</taxon>
        <taxon>Anura</taxon>
        <taxon>Pelobatoidea</taxon>
        <taxon>Megophryidae</taxon>
        <taxon>Leptobrachium</taxon>
    </lineage>
</organism>
<evidence type="ECO:0000256" key="3">
    <source>
        <dbReference type="ARBA" id="ARBA00023235"/>
    </source>
</evidence>
<reference evidence="11" key="1">
    <citation type="submission" date="2025-08" db="UniProtKB">
        <authorList>
            <consortium name="Ensembl"/>
        </authorList>
    </citation>
    <scope>IDENTIFICATION</scope>
</reference>
<evidence type="ECO:0000256" key="8">
    <source>
        <dbReference type="ARBA" id="ARBA00066407"/>
    </source>
</evidence>